<feature type="compositionally biased region" description="Acidic residues" evidence="1">
    <location>
        <begin position="911"/>
        <end position="965"/>
    </location>
</feature>
<evidence type="ECO:0000256" key="1">
    <source>
        <dbReference type="SAM" id="MobiDB-lite"/>
    </source>
</evidence>
<keyword evidence="3" id="KW-1185">Reference proteome</keyword>
<dbReference type="AlphaFoldDB" id="H8YWX9"/>
<dbReference type="Gene3D" id="2.60.40.2810">
    <property type="match status" value="1"/>
</dbReference>
<proteinExistence type="predicted"/>
<gene>
    <name evidence="2" type="ORF">Thi970DRAFT_00598</name>
</gene>
<dbReference type="eggNOG" id="COG2373">
    <property type="taxonomic scope" value="Bacteria"/>
</dbReference>
<dbReference type="OrthoDB" id="7486720at2"/>
<accession>H8YWX9</accession>
<reference evidence="2 3" key="2">
    <citation type="submission" date="2011-11" db="EMBL/GenBank/DDBJ databases">
        <authorList>
            <consortium name="US DOE Joint Genome Institute"/>
            <person name="Lucas S."/>
            <person name="Han J."/>
            <person name="Lapidus A."/>
            <person name="Cheng J.-F."/>
            <person name="Goodwin L."/>
            <person name="Pitluck S."/>
            <person name="Peters L."/>
            <person name="Ovchinnikova G."/>
            <person name="Zhang X."/>
            <person name="Detter J.C."/>
            <person name="Han C."/>
            <person name="Tapia R."/>
            <person name="Land M."/>
            <person name="Hauser L."/>
            <person name="Kyrpides N."/>
            <person name="Ivanova N."/>
            <person name="Pagani I."/>
            <person name="Vogl K."/>
            <person name="Liu Z."/>
            <person name="Overmann J."/>
            <person name="Frigaard N.-U."/>
            <person name="Bryant D."/>
            <person name="Woyke T."/>
        </authorList>
    </citation>
    <scope>NUCLEOTIDE SEQUENCE [LARGE SCALE GENOMIC DNA]</scope>
    <source>
        <strain evidence="2 3">970</strain>
    </source>
</reference>
<dbReference type="eggNOG" id="COG3391">
    <property type="taxonomic scope" value="Bacteria"/>
</dbReference>
<protein>
    <recommendedName>
        <fullName evidence="4">Tandem-95 repeat protein</fullName>
    </recommendedName>
</protein>
<name>H8YWX9_9GAMM</name>
<evidence type="ECO:0008006" key="4">
    <source>
        <dbReference type="Google" id="ProtNLM"/>
    </source>
</evidence>
<evidence type="ECO:0000313" key="3">
    <source>
        <dbReference type="Proteomes" id="UP000002964"/>
    </source>
</evidence>
<evidence type="ECO:0000313" key="2">
    <source>
        <dbReference type="EMBL" id="EIC22955.1"/>
    </source>
</evidence>
<reference evidence="3" key="1">
    <citation type="submission" date="2011-06" db="EMBL/GenBank/DDBJ databases">
        <authorList>
            <consortium name="US DOE Joint Genome Institute (JGI-PGF)"/>
            <person name="Lucas S."/>
            <person name="Han J."/>
            <person name="Lapidus A."/>
            <person name="Cheng J.-F."/>
            <person name="Goodwin L."/>
            <person name="Pitluck S."/>
            <person name="Peters L."/>
            <person name="Land M.L."/>
            <person name="Hauser L."/>
            <person name="Vogl K."/>
            <person name="Liu Z."/>
            <person name="Overmann J."/>
            <person name="Frigaard N.-U."/>
            <person name="Bryant D.A."/>
            <person name="Woyke T.J."/>
        </authorList>
    </citation>
    <scope>NUCLEOTIDE SEQUENCE [LARGE SCALE GENOMIC DNA]</scope>
    <source>
        <strain evidence="3">970</strain>
    </source>
</reference>
<dbReference type="RefSeq" id="WP_009147040.1">
    <property type="nucleotide sequence ID" value="NZ_CP121471.1"/>
</dbReference>
<organism evidence="2 3">
    <name type="scientific">Thiorhodovibrio frisius</name>
    <dbReference type="NCBI Taxonomy" id="631362"/>
    <lineage>
        <taxon>Bacteria</taxon>
        <taxon>Pseudomonadati</taxon>
        <taxon>Pseudomonadota</taxon>
        <taxon>Gammaproteobacteria</taxon>
        <taxon>Chromatiales</taxon>
        <taxon>Chromatiaceae</taxon>
        <taxon>Thiorhodovibrio</taxon>
    </lineage>
</organism>
<dbReference type="EMBL" id="JH603168">
    <property type="protein sequence ID" value="EIC22955.1"/>
    <property type="molecule type" value="Genomic_DNA"/>
</dbReference>
<feature type="region of interest" description="Disordered" evidence="1">
    <location>
        <begin position="908"/>
        <end position="965"/>
    </location>
</feature>
<dbReference type="NCBIfam" id="NF012211">
    <property type="entry name" value="tand_rpt_95"/>
    <property type="match status" value="2"/>
</dbReference>
<dbReference type="Proteomes" id="UP000002964">
    <property type="component" value="Unassembled WGS sequence"/>
</dbReference>
<sequence length="1094" mass="113933">MANLLKIGQNDFTPLATVIDFDEVDVPMGTENPVFEFTNIDKLGDVTVSFGQQFVGQTVIGTRPVTLDDTTPDGPLRLDLTQGVVETVYDGADGHTSPVLSGSPTFNGPIAVHFSQPVAAVGLKGGYFDALESTTIEVFDINGNSIGEIQNSIKGFEFYGLTTDTGQNLIAGLSFYITGNEPAGFEIDDITFGAADTVVVRLPTAGDDSVKTAMDQVVTIPVLNNDIDPNGDALSVLGAGNPSNGAVVVNADNTITYTPDSGFIGEDSFVYTLEAGGDIDTATVTVTVTDGGGDVETAPDAVDDAVETNAGESVAIFVLQNDSDPNGDVITIDQVFNPQNGTVSNDDGVLTYTPNEGFSGKDTFNYSITDGKETDSATVTVTVQAPEVEVRDYNAMYILTDESPSEFYVAEGLAANVEGEREGKTLNIANGAAAGGLARGSTVNLEGASEDYTLVRNGTTLEVRDGNDALAASLNVSPTVLSTLRFKDGATALMIESGKIALGGQFLVNDGDTVAGADLDLDGADTSVLTFTDNVDLPESPEANAYLVLMDTSPREFTLGDGLVTSVLGGTKGMTIFVPDGAGIDNVSAGTTLAFEGEISDFRFTRTGTTMNIRDAEGNLATNIKVVTGTDSRLIFADGAVDLGAVDKNLVLGGFAFTEGQDKQGNELTVDPSETSEPLFGYNLNGGTPFAADQVDAGTGAFDFKADVDWATFTNIANFGDDDTLEINGVTYSGDVEVRVASGNTILSFDNGKGIASEIQFVGVSGDFFSVESFNKDPNFGNILLPDAEAVVTNTEYLIGGNMVSPVQRDAAGAVTFVDQGSGPVHALITNFGADDTLKLPVADLNLVSVNVTEAGAEFEYGLNNSVITLQGVTGSFFDVADFNGLSEYGDVIADGGGAVAPEPAEPVIEPGEEPVIEPGEEPVIEPGEEPVIEPGEEPVIEPGEEPVIEPGEEPVTEPGEEPVTEPEPKLILLTKENNVLDAGAGAVIIEDPGLLDQVNDTISVEITNFGADDSLRLAADWAAVSVSVSSGNTYFEYDNGTEGVLNIELTGVAGFFTSVEEFNASPDYGDVLPAVELINASPDYGVLPAVELI</sequence>
<dbReference type="HOGENOM" id="CLU_284122_0_0_6"/>
<dbReference type="Gene3D" id="2.60.40.3440">
    <property type="match status" value="1"/>
</dbReference>
<dbReference type="Pfam" id="PF17963">
    <property type="entry name" value="Big_9"/>
    <property type="match status" value="2"/>
</dbReference>